<keyword evidence="2" id="KW-1185">Reference proteome</keyword>
<name>A0A089HL32_PAEDU</name>
<sequence>MALAGVPWRERQIIRQVFFSLDDEAASTTALELSVRRLQQEVQQHCGRVLRGAGARQAKSNQKCSLSDPLTWLLLFQIL</sequence>
<evidence type="ECO:0000313" key="1">
    <source>
        <dbReference type="EMBL" id="AIQ11380.1"/>
    </source>
</evidence>
<evidence type="ECO:0000313" key="2">
    <source>
        <dbReference type="Proteomes" id="UP000029409"/>
    </source>
</evidence>
<organism evidence="1 2">
    <name type="scientific">Paenibacillus durus</name>
    <name type="common">Paenibacillus azotofixans</name>
    <dbReference type="NCBI Taxonomy" id="44251"/>
    <lineage>
        <taxon>Bacteria</taxon>
        <taxon>Bacillati</taxon>
        <taxon>Bacillota</taxon>
        <taxon>Bacilli</taxon>
        <taxon>Bacillales</taxon>
        <taxon>Paenibacillaceae</taxon>
        <taxon>Paenibacillus</taxon>
    </lineage>
</organism>
<accession>A0A089HL32</accession>
<dbReference type="KEGG" id="pdu:PDUR_04805"/>
<dbReference type="AlphaFoldDB" id="A0A089HL32"/>
<dbReference type="Proteomes" id="UP000029409">
    <property type="component" value="Chromosome"/>
</dbReference>
<gene>
    <name evidence="1" type="ORF">PDUR_04805</name>
</gene>
<dbReference type="EMBL" id="CP009288">
    <property type="protein sequence ID" value="AIQ11380.1"/>
    <property type="molecule type" value="Genomic_DNA"/>
</dbReference>
<proteinExistence type="predicted"/>
<protein>
    <submittedName>
        <fullName evidence="1">Uncharacterized protein</fullName>
    </submittedName>
</protein>
<reference evidence="1 2" key="1">
    <citation type="submission" date="2014-08" db="EMBL/GenBank/DDBJ databases">
        <title>Comparative genomics of the Paenibacillus odorifer group.</title>
        <authorList>
            <person name="den Bakker H.C."/>
            <person name="Tsai Y.-C."/>
            <person name="Martin N."/>
            <person name="Korlach J."/>
            <person name="Wiedmann M."/>
        </authorList>
    </citation>
    <scope>NUCLEOTIDE SEQUENCE [LARGE SCALE GENOMIC DNA]</scope>
    <source>
        <strain evidence="1 2">DSM 1735</strain>
    </source>
</reference>